<feature type="binding site" evidence="12">
    <location>
        <position position="826"/>
    </location>
    <ligand>
        <name>Mg(2+)</name>
        <dbReference type="ChEBI" id="CHEBI:18420"/>
    </ligand>
</feature>
<keyword evidence="6 12" id="KW-0479">Metal-binding</keyword>
<dbReference type="PANTHER" id="PTHR10099:SF1">
    <property type="entry name" value="PHOSPHORIBOSYLFORMYLGLYCINAMIDINE SYNTHASE"/>
    <property type="match status" value="1"/>
</dbReference>
<sequence>MILFFQSPTKTVLAVEAAHAFSPEDVQKLVWLFSEATPVQSETLDGWYVGPRREMITPWSTNAVEITQNMGLSGISRIEEYFPVSSGEADHDPMLQRIYNGLNQDIFTISKQPDPIVYIEDIAAYNKKEGLALSDEEVSYLNEVSQKLERKLTDSEVYGFAQVNSEHCRHKIFGGTFVIDGEEKESSLFNLIKKTSAVNPNKLVSAYKDNVAFNEGPVVEQFAPLTGDKPDFYAVKEIKTVISLKAETHNFPTTVEPFNGAATGTGGEIRDRLGGGKASLPIAGTAVYMTSYPRTEGAREWEKIMDPRPWLYQTPEQILIKASNGASTFGNHFGQPLICGSVLTFEHEENNKKYAYDKVIMLAGGVGFANMRDALKGNPEPGEKVVVIGGDNYRIGMGGGAVSSVNTGQYTSGIELNAVQRANPEMQKRAANVIRAIAESDENPIVSIHDHGAGGHLNCLSELVEATGGHIDMSKLPVGDSTLSAKEIVGNESQERMGLLMKEEDVARVKRIAERERAPMYVVGETTNDMKFVFEQADGVKPIDIKLEYMFGKPPRTIMTDHTVNETYAPVVYKESELHHYLENVLQLEAVACKDWLTNKVDRSVTGKIARQQCQGELQLPLSDLGAVALDYRGKAGIATSIGHAPQVAMIDPAAGSVMAIAESLTNIVFAPLADKLEGVSLSANWMWPCRNEGEDARLYTAVEAASDFACSLGINIPTGKDSLSMTQKYGDEKVIAPGTVIISAGAEVSDIRKIVSPVLVNDKNSYIYYIDFSFDTMKLGGSAFAQALNKLGDEVPTVKDSEYFADAFNAVQEAIEKNLILAGHDISAGGMITALLEMCFANVEGGLQVNLDKLSETDIVKILFAENPGILVQVKDKKAFEKLMEEAGVGFAVIAKPTDERHILVDKDGVEYHFGIDYMRDVWYESSYKLDVKQSGSVCAGNRFENYKMQPLEVKYNKNFTGKLSSYGLSADRKTPSGIKAAVIREKGTQCERETAYALYLAGFDVKDVHMTDLASGRETLEDVNFIVFCGGFSNSDVLGSAKGWAGGFFYNEKAKKALENFYARPDTMSMGICNGCQLMAELGLVYPEHEKKHKMLHNDSHKFESNFVTLEIPKNNSIMFGSLSGSKIGVWVAHGEGKFSFPYEEKEYHIVAKYNYDGYPANPNGSPWSVAGVCSKDGRHLAMMPHPERALFPWQCGYYPNDRKNNDEVTPWIEGFVNAYKWIEGNKK</sequence>
<dbReference type="HOGENOM" id="CLU_001031_0_0_10"/>
<evidence type="ECO:0000256" key="10">
    <source>
        <dbReference type="ARBA" id="ARBA00022842"/>
    </source>
</evidence>
<dbReference type="SUPFAM" id="SSF52317">
    <property type="entry name" value="Class I glutamine amidotransferase-like"/>
    <property type="match status" value="1"/>
</dbReference>
<organism evidence="17 18">
    <name type="scientific">Parabacteroides gordonii MS-1 = DSM 23371</name>
    <dbReference type="NCBI Taxonomy" id="1203610"/>
    <lineage>
        <taxon>Bacteria</taxon>
        <taxon>Pseudomonadati</taxon>
        <taxon>Bacteroidota</taxon>
        <taxon>Bacteroidia</taxon>
        <taxon>Bacteroidales</taxon>
        <taxon>Tannerellaceae</taxon>
        <taxon>Parabacteroides</taxon>
    </lineage>
</organism>
<comment type="subcellular location">
    <subcellularLocation>
        <location evidence="1 12">Cytoplasm</location>
    </subcellularLocation>
</comment>
<dbReference type="Pfam" id="PF22689">
    <property type="entry name" value="FGAR-AT_PurM_N-like"/>
    <property type="match status" value="1"/>
</dbReference>
<dbReference type="Gene3D" id="3.90.650.10">
    <property type="entry name" value="PurM-like C-terminal domain"/>
    <property type="match status" value="2"/>
</dbReference>
<dbReference type="NCBIfam" id="NF003672">
    <property type="entry name" value="PRK05297.1"/>
    <property type="match status" value="1"/>
</dbReference>
<dbReference type="PROSITE" id="PS51273">
    <property type="entry name" value="GATASE_TYPE_1"/>
    <property type="match status" value="1"/>
</dbReference>
<comment type="caution">
    <text evidence="17">The sequence shown here is derived from an EMBL/GenBank/DDBJ whole genome shotgun (WGS) entry which is preliminary data.</text>
</comment>
<evidence type="ECO:0000256" key="9">
    <source>
        <dbReference type="ARBA" id="ARBA00022840"/>
    </source>
</evidence>
<dbReference type="InterPro" id="IPR010918">
    <property type="entry name" value="PurM-like_C_dom"/>
</dbReference>
<feature type="active site" evidence="12">
    <location>
        <position position="1188"/>
    </location>
</feature>
<dbReference type="InterPro" id="IPR040707">
    <property type="entry name" value="FGAR-AT_N"/>
</dbReference>
<dbReference type="InterPro" id="IPR036604">
    <property type="entry name" value="PurS-like_sf"/>
</dbReference>
<name>A0A0F5JLK9_9BACT</name>
<dbReference type="RefSeq" id="WP_028727724.1">
    <property type="nucleotide sequence ID" value="NZ_AUAE01000018.1"/>
</dbReference>
<dbReference type="FunFam" id="3.40.50.880:FF:000055">
    <property type="entry name" value="Phosphoribosylformylglycinamidine synthase"/>
    <property type="match status" value="1"/>
</dbReference>
<dbReference type="EMBL" id="AQHW01000009">
    <property type="protein sequence ID" value="KKB58332.1"/>
    <property type="molecule type" value="Genomic_DNA"/>
</dbReference>
<keyword evidence="4 12" id="KW-0963">Cytoplasm</keyword>
<feature type="binding site" evidence="12">
    <location>
        <position position="667"/>
    </location>
    <ligand>
        <name>Mg(2+)</name>
        <dbReference type="ChEBI" id="CHEBI:18420"/>
    </ligand>
</feature>
<keyword evidence="10 12" id="KW-0460">Magnesium</keyword>
<evidence type="ECO:0000256" key="4">
    <source>
        <dbReference type="ARBA" id="ARBA00022490"/>
    </source>
</evidence>
<dbReference type="Pfam" id="PF18076">
    <property type="entry name" value="FGAR-AT_N"/>
    <property type="match status" value="1"/>
</dbReference>
<dbReference type="GO" id="GO:0006189">
    <property type="term" value="P:'de novo' IMP biosynthetic process"/>
    <property type="evidence" value="ECO:0007669"/>
    <property type="project" value="UniProtKB-UniRule"/>
</dbReference>
<evidence type="ECO:0000256" key="1">
    <source>
        <dbReference type="ARBA" id="ARBA00004496"/>
    </source>
</evidence>
<dbReference type="SUPFAM" id="SSF82697">
    <property type="entry name" value="PurS-like"/>
    <property type="match status" value="1"/>
</dbReference>
<keyword evidence="11 12" id="KW-0315">Glutamine amidotransferase</keyword>
<comment type="catalytic activity">
    <reaction evidence="12">
        <text>N(2)-formyl-N(1)-(5-phospho-beta-D-ribosyl)glycinamide + L-glutamine + ATP + H2O = 2-formamido-N(1)-(5-O-phospho-beta-D-ribosyl)acetamidine + L-glutamate + ADP + phosphate + H(+)</text>
        <dbReference type="Rhea" id="RHEA:17129"/>
        <dbReference type="ChEBI" id="CHEBI:15377"/>
        <dbReference type="ChEBI" id="CHEBI:15378"/>
        <dbReference type="ChEBI" id="CHEBI:29985"/>
        <dbReference type="ChEBI" id="CHEBI:30616"/>
        <dbReference type="ChEBI" id="CHEBI:43474"/>
        <dbReference type="ChEBI" id="CHEBI:58359"/>
        <dbReference type="ChEBI" id="CHEBI:147286"/>
        <dbReference type="ChEBI" id="CHEBI:147287"/>
        <dbReference type="ChEBI" id="CHEBI:456216"/>
        <dbReference type="EC" id="6.3.5.3"/>
    </reaction>
</comment>
<evidence type="ECO:0000313" key="17">
    <source>
        <dbReference type="EMBL" id="KKB58332.1"/>
    </source>
</evidence>
<dbReference type="InterPro" id="IPR029062">
    <property type="entry name" value="Class_I_gatase-like"/>
</dbReference>
<dbReference type="SUPFAM" id="SSF109736">
    <property type="entry name" value="FGAM synthase PurL, linker domain"/>
    <property type="match status" value="1"/>
</dbReference>
<dbReference type="InterPro" id="IPR010073">
    <property type="entry name" value="PurL_large"/>
</dbReference>
<dbReference type="PATRIC" id="fig|1203610.3.peg.1232"/>
<evidence type="ECO:0000256" key="3">
    <source>
        <dbReference type="ARBA" id="ARBA00008608"/>
    </source>
</evidence>
<feature type="domain" description="FGAR-AT PurM N-terminal-like" evidence="16">
    <location>
        <begin position="594"/>
        <end position="747"/>
    </location>
</feature>
<evidence type="ECO:0000256" key="12">
    <source>
        <dbReference type="HAMAP-Rule" id="MF_00419"/>
    </source>
</evidence>
<dbReference type="Pfam" id="PF18072">
    <property type="entry name" value="FGAR-AT_linker"/>
    <property type="match status" value="1"/>
</dbReference>
<comment type="similarity">
    <text evidence="3 12">In the N-terminal section; belongs to the FGAMS family.</text>
</comment>
<evidence type="ECO:0000259" key="14">
    <source>
        <dbReference type="Pfam" id="PF18072"/>
    </source>
</evidence>
<comment type="subunit">
    <text evidence="12">Monomer.</text>
</comment>
<keyword evidence="8 12" id="KW-0658">Purine biosynthesis</keyword>
<evidence type="ECO:0000256" key="5">
    <source>
        <dbReference type="ARBA" id="ARBA00022598"/>
    </source>
</evidence>
<feature type="binding site" evidence="12">
    <location>
        <position position="624"/>
    </location>
    <ligand>
        <name>Mg(2+)</name>
        <dbReference type="ChEBI" id="CHEBI:18420"/>
    </ligand>
</feature>
<dbReference type="UniPathway" id="UPA00074">
    <property type="reaction ID" value="UER00128"/>
</dbReference>
<keyword evidence="7 12" id="KW-0547">Nucleotide-binding</keyword>
<evidence type="ECO:0000259" key="15">
    <source>
        <dbReference type="Pfam" id="PF18076"/>
    </source>
</evidence>
<dbReference type="GO" id="GO:0046872">
    <property type="term" value="F:metal ion binding"/>
    <property type="evidence" value="ECO:0007669"/>
    <property type="project" value="UniProtKB-KW"/>
</dbReference>
<evidence type="ECO:0000256" key="8">
    <source>
        <dbReference type="ARBA" id="ARBA00022755"/>
    </source>
</evidence>
<accession>A0A0F5JLK9</accession>
<dbReference type="Pfam" id="PF13507">
    <property type="entry name" value="GATase_5"/>
    <property type="match status" value="1"/>
</dbReference>
<proteinExistence type="inferred from homology"/>
<dbReference type="InterPro" id="IPR041609">
    <property type="entry name" value="PurL_linker"/>
</dbReference>
<dbReference type="GO" id="GO:0004642">
    <property type="term" value="F:phosphoribosylformylglycinamidine synthase activity"/>
    <property type="evidence" value="ECO:0007669"/>
    <property type="project" value="UniProtKB-UniRule"/>
</dbReference>
<reference evidence="17 18" key="1">
    <citation type="submission" date="2013-04" db="EMBL/GenBank/DDBJ databases">
        <title>The Genome Sequence of Parabacteroides gordonii DSM 23371.</title>
        <authorList>
            <consortium name="The Broad Institute Genomics Platform"/>
            <person name="Earl A."/>
            <person name="Ward D."/>
            <person name="Feldgarden M."/>
            <person name="Gevers D."/>
            <person name="Martens E."/>
            <person name="Sakamoto M."/>
            <person name="Benno Y."/>
            <person name="Suzuki N."/>
            <person name="Matsunaga N."/>
            <person name="Koshihara K."/>
            <person name="Seki M."/>
            <person name="Komiya H."/>
            <person name="Walker B."/>
            <person name="Young S."/>
            <person name="Zeng Q."/>
            <person name="Gargeya S."/>
            <person name="Fitzgerald M."/>
            <person name="Haas B."/>
            <person name="Abouelleil A."/>
            <person name="Allen A.W."/>
            <person name="Alvarado L."/>
            <person name="Arachchi H.M."/>
            <person name="Berlin A.M."/>
            <person name="Chapman S.B."/>
            <person name="Gainer-Dewar J."/>
            <person name="Goldberg J."/>
            <person name="Griggs A."/>
            <person name="Gujja S."/>
            <person name="Hansen M."/>
            <person name="Howarth C."/>
            <person name="Imamovic A."/>
            <person name="Ireland A."/>
            <person name="Larimer J."/>
            <person name="McCowan C."/>
            <person name="Murphy C."/>
            <person name="Pearson M."/>
            <person name="Poon T.W."/>
            <person name="Priest M."/>
            <person name="Roberts A."/>
            <person name="Saif S."/>
            <person name="Shea T."/>
            <person name="Sisk P."/>
            <person name="Sykes S."/>
            <person name="Wortman J."/>
            <person name="Nusbaum C."/>
            <person name="Birren B."/>
        </authorList>
    </citation>
    <scope>NUCLEOTIDE SEQUENCE [LARGE SCALE GENOMIC DNA]</scope>
    <source>
        <strain evidence="17 18">MS-1</strain>
    </source>
</reference>
<feature type="binding site" evidence="12">
    <location>
        <position position="828"/>
    </location>
    <ligand>
        <name>ATP</name>
        <dbReference type="ChEBI" id="CHEBI:30616"/>
    </ligand>
</feature>
<dbReference type="FunFam" id="3.30.1330.10:FF:000016">
    <property type="entry name" value="Phosphoribosylformylglycinamidine synthase"/>
    <property type="match status" value="1"/>
</dbReference>
<feature type="active site" description="Nucleophile" evidence="12">
    <location>
        <position position="1075"/>
    </location>
</feature>
<dbReference type="AlphaFoldDB" id="A0A0F5JLK9"/>
<keyword evidence="9 12" id="KW-0067">ATP-binding</keyword>
<dbReference type="Pfam" id="PF02769">
    <property type="entry name" value="AIRS_C"/>
    <property type="match status" value="2"/>
</dbReference>
<dbReference type="SUPFAM" id="SSF55326">
    <property type="entry name" value="PurM N-terminal domain-like"/>
    <property type="match status" value="2"/>
</dbReference>
<evidence type="ECO:0000259" key="16">
    <source>
        <dbReference type="Pfam" id="PF22689"/>
    </source>
</evidence>
<comment type="pathway">
    <text evidence="2 12">Purine metabolism; IMP biosynthesis via de novo pathway; 5-amino-1-(5-phospho-D-ribosyl)imidazole from N(2)-formyl-N(1)-(5-phospho-D-ribosyl)glycinamide: step 1/2.</text>
</comment>
<evidence type="ECO:0000256" key="11">
    <source>
        <dbReference type="ARBA" id="ARBA00022962"/>
    </source>
</evidence>
<feature type="domain" description="PurM-like C-terminal" evidence="13">
    <location>
        <begin position="780"/>
        <end position="903"/>
    </location>
</feature>
<dbReference type="InterPro" id="IPR036676">
    <property type="entry name" value="PurM-like_C_sf"/>
</dbReference>
<dbReference type="HAMAP" id="MF_00419">
    <property type="entry name" value="PurL_1"/>
    <property type="match status" value="1"/>
</dbReference>
<dbReference type="GO" id="GO:0005524">
    <property type="term" value="F:ATP binding"/>
    <property type="evidence" value="ECO:0007669"/>
    <property type="project" value="UniProtKB-UniRule"/>
</dbReference>
<feature type="domain" description="PurM-like C-terminal" evidence="13">
    <location>
        <begin position="380"/>
        <end position="531"/>
    </location>
</feature>
<dbReference type="Gene3D" id="1.10.8.750">
    <property type="entry name" value="Phosphoribosylformylglycinamidine synthase, linker domain"/>
    <property type="match status" value="1"/>
</dbReference>
<feature type="binding site" evidence="12">
    <location>
        <position position="663"/>
    </location>
    <ligand>
        <name>Mg(2+)</name>
        <dbReference type="ChEBI" id="CHEBI:18420"/>
    </ligand>
</feature>
<dbReference type="InterPro" id="IPR036921">
    <property type="entry name" value="PurM-like_N_sf"/>
</dbReference>
<keyword evidence="18" id="KW-1185">Reference proteome</keyword>
<dbReference type="PANTHER" id="PTHR10099">
    <property type="entry name" value="PHOSPHORIBOSYLFORMYLGLYCINAMIDINE SYNTHASE"/>
    <property type="match status" value="1"/>
</dbReference>
<feature type="domain" description="Phosphoribosylformylglycinamidine synthase linker" evidence="14">
    <location>
        <begin position="122"/>
        <end position="171"/>
    </location>
</feature>
<dbReference type="CDD" id="cd02204">
    <property type="entry name" value="PurL_repeat2"/>
    <property type="match status" value="1"/>
</dbReference>
<evidence type="ECO:0000256" key="2">
    <source>
        <dbReference type="ARBA" id="ARBA00004920"/>
    </source>
</evidence>
<dbReference type="FunFam" id="3.90.650.10:FF:000018">
    <property type="entry name" value="Phosphoribosylformylglycinamidine synthase"/>
    <property type="match status" value="1"/>
</dbReference>
<evidence type="ECO:0000256" key="7">
    <source>
        <dbReference type="ARBA" id="ARBA00022741"/>
    </source>
</evidence>
<dbReference type="Gene3D" id="3.40.50.880">
    <property type="match status" value="1"/>
</dbReference>
<comment type="caution">
    <text evidence="12">Lacks conserved residue(s) required for the propagation of feature annotation.</text>
</comment>
<dbReference type="EC" id="6.3.5.3" evidence="12"/>
<comment type="function">
    <text evidence="12">Phosphoribosylformylglycinamidine synthase involved in the purines biosynthetic pathway. Catalyzes the ATP-dependent conversion of formylglycinamide ribonucleotide (FGAR) and glutamine to yield formylglycinamidine ribonucleotide (FGAM) and glutamate.</text>
</comment>
<protein>
    <recommendedName>
        <fullName evidence="12">Phosphoribosylformylglycinamidine synthase</fullName>
        <shortName evidence="12">FGAM synthase</shortName>
        <shortName evidence="12">FGAMS</shortName>
        <ecNumber evidence="12">6.3.5.3</ecNumber>
    </recommendedName>
    <alternativeName>
        <fullName evidence="12">Formylglycinamide ribonucleotide amidotransferase</fullName>
        <shortName evidence="12">FGAR amidotransferase</shortName>
        <shortName evidence="12">FGAR-AT</shortName>
    </alternativeName>
</protein>
<dbReference type="Gene3D" id="3.30.1330.10">
    <property type="entry name" value="PurM-like, N-terminal domain"/>
    <property type="match status" value="2"/>
</dbReference>
<dbReference type="GO" id="GO:0005737">
    <property type="term" value="C:cytoplasm"/>
    <property type="evidence" value="ECO:0007669"/>
    <property type="project" value="UniProtKB-SubCell"/>
</dbReference>
<evidence type="ECO:0000259" key="13">
    <source>
        <dbReference type="Pfam" id="PF02769"/>
    </source>
</evidence>
<evidence type="ECO:0000256" key="6">
    <source>
        <dbReference type="ARBA" id="ARBA00022723"/>
    </source>
</evidence>
<dbReference type="STRING" id="1203610.HMPREF1536_01207"/>
<feature type="active site" evidence="12">
    <location>
        <position position="1190"/>
    </location>
</feature>
<feature type="domain" description="Phosphoribosylformylglycinamidine synthase N-terminal" evidence="15">
    <location>
        <begin position="13"/>
        <end position="80"/>
    </location>
</feature>
<evidence type="ECO:0000313" key="18">
    <source>
        <dbReference type="Proteomes" id="UP000033035"/>
    </source>
</evidence>
<dbReference type="SMART" id="SM01211">
    <property type="entry name" value="GATase_5"/>
    <property type="match status" value="1"/>
</dbReference>
<gene>
    <name evidence="12" type="primary">purL</name>
    <name evidence="17" type="ORF">HMPREF1536_01207</name>
</gene>
<dbReference type="InterPro" id="IPR055181">
    <property type="entry name" value="FGAR-AT_PurM_N-like"/>
</dbReference>
<dbReference type="SUPFAM" id="SSF56042">
    <property type="entry name" value="PurM C-terminal domain-like"/>
    <property type="match status" value="2"/>
</dbReference>
<dbReference type="Proteomes" id="UP000033035">
    <property type="component" value="Unassembled WGS sequence"/>
</dbReference>
<dbReference type="CDD" id="cd01740">
    <property type="entry name" value="GATase1_FGAR_AT"/>
    <property type="match status" value="1"/>
</dbReference>
<keyword evidence="5 12" id="KW-0436">Ligase</keyword>